<sequence length="390" mass="43543">MSYPYSLPTTGALSFTDYLDTDTPYSSEISDATAQRGRVRTVLKELKKETHSARDYQVIINTIEEYLPYLVSIVNCLEKNELTLKKSIETSWRSTLSDHIIHTGSNAPRITCTDIQYELIFVLMTYAYACSLQTNDLIKTVEETSNKNLYNKAADTLNTAASVFHFVATEVIPSWQQSPANRPVETVREFSVALSKMALADAQSIAINKALDTTTISKSLIAKLYMGVAGQYEMAYGLISSISGTQEVSTDLKKYLSDGTQFYKAMAKKYLAMDANENQKMGQAVGFARDCKADLKAIQHSSLSKAHIRKSAIAARAAREEETVTELLSKYTMINDTVSYEPIPTRQDLQKIIPGGRGVLELKHYSLPRAVFGPSNEKTEKNYLLEGRYF</sequence>
<evidence type="ECO:0000313" key="5">
    <source>
        <dbReference type="Proteomes" id="UP001473302"/>
    </source>
</evidence>
<dbReference type="InterPro" id="IPR004328">
    <property type="entry name" value="BRO1_dom"/>
</dbReference>
<dbReference type="Pfam" id="PF03097">
    <property type="entry name" value="BRO1"/>
    <property type="match status" value="1"/>
</dbReference>
<evidence type="ECO:0000313" key="4">
    <source>
        <dbReference type="EMBL" id="GAA5811175.1"/>
    </source>
</evidence>
<dbReference type="InterPro" id="IPR037505">
    <property type="entry name" value="pH-resp_palC"/>
</dbReference>
<dbReference type="PANTHER" id="PTHR40463:SF1">
    <property type="entry name" value="PH-RESPONSE REGULATOR PROTEIN PALC"/>
    <property type="match status" value="1"/>
</dbReference>
<dbReference type="EMBL" id="BAABUK010000009">
    <property type="protein sequence ID" value="GAA5811175.1"/>
    <property type="molecule type" value="Genomic_DNA"/>
</dbReference>
<dbReference type="PROSITE" id="PS51180">
    <property type="entry name" value="BRO1"/>
    <property type="match status" value="1"/>
</dbReference>
<feature type="domain" description="BRO1" evidence="3">
    <location>
        <begin position="1"/>
        <end position="390"/>
    </location>
</feature>
<dbReference type="PANTHER" id="PTHR40463">
    <property type="entry name" value="PH-RESPONSE REGULATOR PROTEIN PALC"/>
    <property type="match status" value="1"/>
</dbReference>
<comment type="similarity">
    <text evidence="1">Belongs to the palC family.</text>
</comment>
<accession>A0ABP9YWI0</accession>
<dbReference type="SMART" id="SM01041">
    <property type="entry name" value="BRO1"/>
    <property type="match status" value="1"/>
</dbReference>
<gene>
    <name evidence="4" type="ORF">MFLAVUS_004606</name>
</gene>
<evidence type="ECO:0000256" key="2">
    <source>
        <dbReference type="ARBA" id="ARBA00022193"/>
    </source>
</evidence>
<evidence type="ECO:0000256" key="1">
    <source>
        <dbReference type="ARBA" id="ARBA00010997"/>
    </source>
</evidence>
<reference evidence="4 5" key="1">
    <citation type="submission" date="2024-04" db="EMBL/GenBank/DDBJ databases">
        <title>genome sequences of Mucor flavus KT1a and Helicostylum pulchrum KT1b strains isolated from the surface of a dry-aged beef.</title>
        <authorList>
            <person name="Toyotome T."/>
            <person name="Hosono M."/>
            <person name="Torimaru M."/>
            <person name="Fukuda K."/>
            <person name="Mikami N."/>
        </authorList>
    </citation>
    <scope>NUCLEOTIDE SEQUENCE [LARGE SCALE GENOMIC DNA]</scope>
    <source>
        <strain evidence="4 5">KT1a</strain>
    </source>
</reference>
<dbReference type="InterPro" id="IPR038499">
    <property type="entry name" value="BRO1_sf"/>
</dbReference>
<name>A0ABP9YWI0_9FUNG</name>
<dbReference type="Proteomes" id="UP001473302">
    <property type="component" value="Unassembled WGS sequence"/>
</dbReference>
<proteinExistence type="inferred from homology"/>
<organism evidence="4 5">
    <name type="scientific">Mucor flavus</name>
    <dbReference type="NCBI Taxonomy" id="439312"/>
    <lineage>
        <taxon>Eukaryota</taxon>
        <taxon>Fungi</taxon>
        <taxon>Fungi incertae sedis</taxon>
        <taxon>Mucoromycota</taxon>
        <taxon>Mucoromycotina</taxon>
        <taxon>Mucoromycetes</taxon>
        <taxon>Mucorales</taxon>
        <taxon>Mucorineae</taxon>
        <taxon>Mucoraceae</taxon>
        <taxon>Mucor</taxon>
    </lineage>
</organism>
<evidence type="ECO:0000259" key="3">
    <source>
        <dbReference type="PROSITE" id="PS51180"/>
    </source>
</evidence>
<comment type="caution">
    <text evidence="4">The sequence shown here is derived from an EMBL/GenBank/DDBJ whole genome shotgun (WGS) entry which is preliminary data.</text>
</comment>
<protein>
    <recommendedName>
        <fullName evidence="2">pH-response regulator protein palC</fullName>
    </recommendedName>
</protein>
<keyword evidence="5" id="KW-1185">Reference proteome</keyword>
<dbReference type="Gene3D" id="1.25.40.280">
    <property type="entry name" value="alix/aip1 like domains"/>
    <property type="match status" value="1"/>
</dbReference>